<protein>
    <recommendedName>
        <fullName evidence="3">DUF2917 domain-containing protein</fullName>
    </recommendedName>
</protein>
<dbReference type="AlphaFoldDB" id="A0A9X4NS65"/>
<organism evidence="1 2">
    <name type="scientific">Hydrogenophaga taeniospiralis CCUG 15921</name>
    <dbReference type="NCBI Taxonomy" id="1281780"/>
    <lineage>
        <taxon>Bacteria</taxon>
        <taxon>Pseudomonadati</taxon>
        <taxon>Pseudomonadota</taxon>
        <taxon>Betaproteobacteria</taxon>
        <taxon>Burkholderiales</taxon>
        <taxon>Comamonadaceae</taxon>
        <taxon>Hydrogenophaga</taxon>
    </lineage>
</organism>
<dbReference type="RefSeq" id="WP_068167018.1">
    <property type="nucleotide sequence ID" value="NZ_AOGK01000005.1"/>
</dbReference>
<name>A0A9X4NS65_9BURK</name>
<keyword evidence="2" id="KW-1185">Reference proteome</keyword>
<evidence type="ECO:0008006" key="3">
    <source>
        <dbReference type="Google" id="ProtNLM"/>
    </source>
</evidence>
<dbReference type="Proteomes" id="UP001152876">
    <property type="component" value="Unassembled WGS sequence"/>
</dbReference>
<sequence>MHPTTAQTTRLLPRQTRMIDASAGMRLRVVSGRFWLTQPNAAQDLFLGPGASIDLLQDWILIGADAGPCPSEDAPPCYSEYLLTPLVEPVPRRGWSLAAWRALRRWVRQAAAATRNAWPSAFAK</sequence>
<proteinExistence type="predicted"/>
<comment type="caution">
    <text evidence="1">The sequence shown here is derived from an EMBL/GenBank/DDBJ whole genome shotgun (WGS) entry which is preliminary data.</text>
</comment>
<reference evidence="1" key="1">
    <citation type="submission" date="2013-01" db="EMBL/GenBank/DDBJ databases">
        <title>Genome draft of Hydrogenophaga taeniospiralis 2K1.</title>
        <authorList>
            <person name="Gomila M."/>
            <person name="Lalucat J."/>
        </authorList>
    </citation>
    <scope>NUCLEOTIDE SEQUENCE</scope>
    <source>
        <strain evidence="1">CCUG 15921</strain>
    </source>
</reference>
<evidence type="ECO:0000313" key="1">
    <source>
        <dbReference type="EMBL" id="MDG5975081.1"/>
    </source>
</evidence>
<accession>A0A9X4NS65</accession>
<dbReference type="Pfam" id="PF11142">
    <property type="entry name" value="DUF2917"/>
    <property type="match status" value="1"/>
</dbReference>
<gene>
    <name evidence="1" type="ORF">H010_07466</name>
</gene>
<dbReference type="EMBL" id="AOGK01000005">
    <property type="protein sequence ID" value="MDG5975081.1"/>
    <property type="molecule type" value="Genomic_DNA"/>
</dbReference>
<dbReference type="InterPro" id="IPR021317">
    <property type="entry name" value="DUF2917"/>
</dbReference>
<evidence type="ECO:0000313" key="2">
    <source>
        <dbReference type="Proteomes" id="UP001152876"/>
    </source>
</evidence>